<dbReference type="EC" id="2.4.-.-" evidence="3"/>
<keyword evidence="3" id="KW-0328">Glycosyltransferase</keyword>
<proteinExistence type="predicted"/>
<dbReference type="CDD" id="cd03825">
    <property type="entry name" value="GT4_WcaC-like"/>
    <property type="match status" value="1"/>
</dbReference>
<evidence type="ECO:0000259" key="1">
    <source>
        <dbReference type="Pfam" id="PF00534"/>
    </source>
</evidence>
<dbReference type="STRING" id="1642646.ING2E5A_0704"/>
<keyword evidence="4" id="KW-1185">Reference proteome</keyword>
<dbReference type="InterPro" id="IPR001296">
    <property type="entry name" value="Glyco_trans_1"/>
</dbReference>
<protein>
    <submittedName>
        <fullName evidence="3">Putative glycosyltransferase MJ1607</fullName>
        <ecNumber evidence="3">2.4.-.-</ecNumber>
    </submittedName>
</protein>
<sequence>MNVLIISTSDVNGGAAIAAFRLMKALHARGVGVKMLVRDKRSDSELVTRSGCKLMNDFRFYRERGEIFLHNCLSRNYLFDISIASTGVSVVTLPQFTQADIIHLHWINQAMLSTCEIGKIIASGKKVVWTMHDMWPVTGICHHAGTCTRFHHSCGDCPYLKRPSKNDLSRKIYKEKRAAYSLDRISFVACSRWLEEQAKRSSLTTDHNLVSIPNPIDTDQYSPGDKMVAKRNLGLPTDKKIVLFAAVKASDKRKGVDYLIEAARLLKDKGVLFLIAGSNGGEIAEQLPGVCLDAGFISPDRMPEYYNAADVFVTPSLQENLPNTLMEAMACGTPCVGFNTGGIPEMIDHHRSGYVAKYKDAGDLANGLHWTLFEADQQLLSENAREKVLSEYAEEKVVNRYLRVYAE</sequence>
<reference evidence="3 4" key="1">
    <citation type="submission" date="2016-08" db="EMBL/GenBank/DDBJ databases">
        <authorList>
            <person name="Seilhamer J.J."/>
        </authorList>
    </citation>
    <scope>NUCLEOTIDE SEQUENCE [LARGE SCALE GENOMIC DNA]</scope>
    <source>
        <strain evidence="3">ING2-E5A</strain>
    </source>
</reference>
<dbReference type="RefSeq" id="WP_071136191.1">
    <property type="nucleotide sequence ID" value="NZ_DUQN01000136.1"/>
</dbReference>
<accession>A0A1G4G4W8</accession>
<evidence type="ECO:0000313" key="4">
    <source>
        <dbReference type="Proteomes" id="UP000178485"/>
    </source>
</evidence>
<dbReference type="Pfam" id="PF13439">
    <property type="entry name" value="Glyco_transf_4"/>
    <property type="match status" value="1"/>
</dbReference>
<dbReference type="PANTHER" id="PTHR12526:SF637">
    <property type="entry name" value="GLYCOSYLTRANSFERASE EPSF-RELATED"/>
    <property type="match status" value="1"/>
</dbReference>
<dbReference type="PANTHER" id="PTHR12526">
    <property type="entry name" value="GLYCOSYLTRANSFERASE"/>
    <property type="match status" value="1"/>
</dbReference>
<dbReference type="SUPFAM" id="SSF53756">
    <property type="entry name" value="UDP-Glycosyltransferase/glycogen phosphorylase"/>
    <property type="match status" value="1"/>
</dbReference>
<dbReference type="AlphaFoldDB" id="A0A1G4G4W8"/>
<evidence type="ECO:0000259" key="2">
    <source>
        <dbReference type="Pfam" id="PF13439"/>
    </source>
</evidence>
<dbReference type="EMBL" id="LT608328">
    <property type="protein sequence ID" value="SCM56062.1"/>
    <property type="molecule type" value="Genomic_DNA"/>
</dbReference>
<dbReference type="Gene3D" id="3.40.50.2000">
    <property type="entry name" value="Glycogen Phosphorylase B"/>
    <property type="match status" value="2"/>
</dbReference>
<dbReference type="KEGG" id="pmuc:ING2E5A_0704"/>
<feature type="domain" description="Glycosyltransferase subfamily 4-like N-terminal" evidence="2">
    <location>
        <begin position="13"/>
        <end position="220"/>
    </location>
</feature>
<gene>
    <name evidence="3" type="ORF">ING2E5A_0704</name>
</gene>
<feature type="domain" description="Glycosyl transferase family 1" evidence="1">
    <location>
        <begin position="230"/>
        <end position="385"/>
    </location>
</feature>
<organism evidence="3 4">
    <name type="scientific">Petrimonas mucosa</name>
    <dbReference type="NCBI Taxonomy" id="1642646"/>
    <lineage>
        <taxon>Bacteria</taxon>
        <taxon>Pseudomonadati</taxon>
        <taxon>Bacteroidota</taxon>
        <taxon>Bacteroidia</taxon>
        <taxon>Bacteroidales</taxon>
        <taxon>Dysgonomonadaceae</taxon>
        <taxon>Petrimonas</taxon>
    </lineage>
</organism>
<dbReference type="InterPro" id="IPR028098">
    <property type="entry name" value="Glyco_trans_4-like_N"/>
</dbReference>
<dbReference type="GO" id="GO:0016757">
    <property type="term" value="F:glycosyltransferase activity"/>
    <property type="evidence" value="ECO:0007669"/>
    <property type="project" value="UniProtKB-KW"/>
</dbReference>
<dbReference type="Pfam" id="PF00534">
    <property type="entry name" value="Glycos_transf_1"/>
    <property type="match status" value="1"/>
</dbReference>
<evidence type="ECO:0000313" key="3">
    <source>
        <dbReference type="EMBL" id="SCM56062.1"/>
    </source>
</evidence>
<name>A0A1G4G4W8_9BACT</name>
<keyword evidence="3" id="KW-0808">Transferase</keyword>
<dbReference type="Proteomes" id="UP000178485">
    <property type="component" value="Chromosome i"/>
</dbReference>